<accession>A0A0A3HQP2</accession>
<protein>
    <submittedName>
        <fullName evidence="1">Uncharacterized protein</fullName>
    </submittedName>
</protein>
<dbReference type="OrthoDB" id="2973391at2"/>
<dbReference type="RefSeq" id="WP_036201502.1">
    <property type="nucleotide sequence ID" value="NZ_AVCY01000003.1"/>
</dbReference>
<sequence length="69" mass="8069">MIEIREVKIQFKNPITGQPTRAVESHYYGRSVRATVNEEEQLFRFTPSELPFIATEEDMILAIQNRLSE</sequence>
<gene>
    <name evidence="1" type="ORF">CD33_14195</name>
</gene>
<organism evidence="1 2">
    <name type="scientific">Ureibacillus sinduriensis BLB-1 = JCM 15800</name>
    <dbReference type="NCBI Taxonomy" id="1384057"/>
    <lineage>
        <taxon>Bacteria</taxon>
        <taxon>Bacillati</taxon>
        <taxon>Bacillota</taxon>
        <taxon>Bacilli</taxon>
        <taxon>Bacillales</taxon>
        <taxon>Caryophanaceae</taxon>
        <taxon>Ureibacillus</taxon>
    </lineage>
</organism>
<dbReference type="Proteomes" id="UP000030408">
    <property type="component" value="Unassembled WGS sequence"/>
</dbReference>
<dbReference type="EMBL" id="JPVO01000053">
    <property type="protein sequence ID" value="KGR74901.1"/>
    <property type="molecule type" value="Genomic_DNA"/>
</dbReference>
<reference evidence="1 2" key="1">
    <citation type="submission" date="2014-02" db="EMBL/GenBank/DDBJ databases">
        <title>Draft genome sequence of Lysinibacillus sinduriensis JCM 15800.</title>
        <authorList>
            <person name="Zhang F."/>
            <person name="Wang G."/>
            <person name="Zhang L."/>
        </authorList>
    </citation>
    <scope>NUCLEOTIDE SEQUENCE [LARGE SCALE GENOMIC DNA]</scope>
    <source>
        <strain evidence="1 2">JCM 15800</strain>
    </source>
</reference>
<dbReference type="AlphaFoldDB" id="A0A0A3HQP2"/>
<proteinExistence type="predicted"/>
<evidence type="ECO:0000313" key="1">
    <source>
        <dbReference type="EMBL" id="KGR74901.1"/>
    </source>
</evidence>
<keyword evidence="2" id="KW-1185">Reference proteome</keyword>
<name>A0A0A3HQP2_9BACL</name>
<comment type="caution">
    <text evidence="1">The sequence shown here is derived from an EMBL/GenBank/DDBJ whole genome shotgun (WGS) entry which is preliminary data.</text>
</comment>
<dbReference type="eggNOG" id="ENOG5033P3K">
    <property type="taxonomic scope" value="Bacteria"/>
</dbReference>
<evidence type="ECO:0000313" key="2">
    <source>
        <dbReference type="Proteomes" id="UP000030408"/>
    </source>
</evidence>